<dbReference type="GeneID" id="5430143"/>
<dbReference type="Pfam" id="PF00753">
    <property type="entry name" value="Lactamase_B"/>
    <property type="match status" value="1"/>
</dbReference>
<dbReference type="RefSeq" id="XP_024550622.1">
    <property type="nucleotide sequence ID" value="XM_024694829.1"/>
</dbReference>
<gene>
    <name evidence="2" type="ORF">BCIN_08g07140</name>
</gene>
<sequence>MGHHLELDDVKECDYIVISHAHFDHLPGADRLALRTGATIIANCEAINCLRQAGVPENQLTSVAGGERLPLFSRDILEKAVSGTIELAPTSLPLAPPKPHVKFASLAVHVWPSLHTLMPGKVPHDIPEVFDSGVVYEALDDGFACSHDITQLVKHGLLRLKDFVPEDKLDAGSRAFADYVQDRKQNVMSTCDGGQLMFNFVIGNKAVLFNTHLGAYEGVMRYLEPKPDVAILGAGGVPNLNGRPFLGNAAEFLTNQVRWLGEPAKIFFCLNDKDK</sequence>
<evidence type="ECO:0000259" key="1">
    <source>
        <dbReference type="Pfam" id="PF00753"/>
    </source>
</evidence>
<dbReference type="SUPFAM" id="SSF56281">
    <property type="entry name" value="Metallo-hydrolase/oxidoreductase"/>
    <property type="match status" value="2"/>
</dbReference>
<dbReference type="KEGG" id="bfu:BCIN_08g07140"/>
<dbReference type="VEuPathDB" id="FungiDB:Bcin08g07140"/>
<accession>A0A384JRG8</accession>
<reference evidence="2 3" key="2">
    <citation type="journal article" date="2012" name="Eukaryot. Cell">
        <title>Genome update of Botrytis cinerea strains B05.10 and T4.</title>
        <authorList>
            <person name="Staats M."/>
            <person name="van Kan J.A."/>
        </authorList>
    </citation>
    <scope>NUCLEOTIDE SEQUENCE [LARGE SCALE GENOMIC DNA]</scope>
    <source>
        <strain evidence="2 3">B05.10</strain>
    </source>
</reference>
<feature type="domain" description="Metallo-beta-lactamase" evidence="1">
    <location>
        <begin position="9"/>
        <end position="42"/>
    </location>
</feature>
<dbReference type="Gene3D" id="3.60.15.10">
    <property type="entry name" value="Ribonuclease Z/Hydroxyacylglutathione hydrolase-like"/>
    <property type="match status" value="1"/>
</dbReference>
<evidence type="ECO:0000313" key="2">
    <source>
        <dbReference type="EMBL" id="ATZ53110.1"/>
    </source>
</evidence>
<proteinExistence type="predicted"/>
<dbReference type="EMBL" id="CP009812">
    <property type="protein sequence ID" value="ATZ53110.1"/>
    <property type="molecule type" value="Genomic_DNA"/>
</dbReference>
<dbReference type="Proteomes" id="UP000001798">
    <property type="component" value="Chromosome 8"/>
</dbReference>
<keyword evidence="3" id="KW-1185">Reference proteome</keyword>
<protein>
    <recommendedName>
        <fullName evidence="1">Metallo-beta-lactamase domain-containing protein</fullName>
    </recommendedName>
</protein>
<dbReference type="InterPro" id="IPR036866">
    <property type="entry name" value="RibonucZ/Hydroxyglut_hydro"/>
</dbReference>
<organism evidence="2 3">
    <name type="scientific">Botryotinia fuckeliana (strain B05.10)</name>
    <name type="common">Noble rot fungus</name>
    <name type="synonym">Botrytis cinerea</name>
    <dbReference type="NCBI Taxonomy" id="332648"/>
    <lineage>
        <taxon>Eukaryota</taxon>
        <taxon>Fungi</taxon>
        <taxon>Dikarya</taxon>
        <taxon>Ascomycota</taxon>
        <taxon>Pezizomycotina</taxon>
        <taxon>Leotiomycetes</taxon>
        <taxon>Helotiales</taxon>
        <taxon>Sclerotiniaceae</taxon>
        <taxon>Botrytis</taxon>
    </lineage>
</organism>
<dbReference type="AlphaFoldDB" id="A0A384JRG8"/>
<dbReference type="OrthoDB" id="4311043at2759"/>
<evidence type="ECO:0000313" key="3">
    <source>
        <dbReference type="Proteomes" id="UP000001798"/>
    </source>
</evidence>
<reference evidence="2 3" key="3">
    <citation type="journal article" date="2017" name="Mol. Plant Pathol.">
        <title>A gapless genome sequence of the fungus Botrytis cinerea.</title>
        <authorList>
            <person name="Van Kan J.A."/>
            <person name="Stassen J.H."/>
            <person name="Mosbach A."/>
            <person name="Van Der Lee T.A."/>
            <person name="Faino L."/>
            <person name="Farmer A.D."/>
            <person name="Papasotiriou D.G."/>
            <person name="Zhou S."/>
            <person name="Seidl M.F."/>
            <person name="Cottam E."/>
            <person name="Edel D."/>
            <person name="Hahn M."/>
            <person name="Schwartz D.C."/>
            <person name="Dietrich R.A."/>
            <person name="Widdison S."/>
            <person name="Scalliet G."/>
        </authorList>
    </citation>
    <scope>NUCLEOTIDE SEQUENCE [LARGE SCALE GENOMIC DNA]</scope>
    <source>
        <strain evidence="2 3">B05.10</strain>
    </source>
</reference>
<reference evidence="2 3" key="1">
    <citation type="journal article" date="2011" name="PLoS Genet.">
        <title>Genomic analysis of the necrotrophic fungal pathogens Sclerotinia sclerotiorum and Botrytis cinerea.</title>
        <authorList>
            <person name="Amselem J."/>
            <person name="Cuomo C.A."/>
            <person name="van Kan J.A."/>
            <person name="Viaud M."/>
            <person name="Benito E.P."/>
            <person name="Couloux A."/>
            <person name="Coutinho P.M."/>
            <person name="de Vries R.P."/>
            <person name="Dyer P.S."/>
            <person name="Fillinger S."/>
            <person name="Fournier E."/>
            <person name="Gout L."/>
            <person name="Hahn M."/>
            <person name="Kohn L."/>
            <person name="Lapalu N."/>
            <person name="Plummer K.M."/>
            <person name="Pradier J.M."/>
            <person name="Quevillon E."/>
            <person name="Sharon A."/>
            <person name="Simon A."/>
            <person name="ten Have A."/>
            <person name="Tudzynski B."/>
            <person name="Tudzynski P."/>
            <person name="Wincker P."/>
            <person name="Andrew M."/>
            <person name="Anthouard V."/>
            <person name="Beever R.E."/>
            <person name="Beffa R."/>
            <person name="Benoit I."/>
            <person name="Bouzid O."/>
            <person name="Brault B."/>
            <person name="Chen Z."/>
            <person name="Choquer M."/>
            <person name="Collemare J."/>
            <person name="Cotton P."/>
            <person name="Danchin E.G."/>
            <person name="Da Silva C."/>
            <person name="Gautier A."/>
            <person name="Giraud C."/>
            <person name="Giraud T."/>
            <person name="Gonzalez C."/>
            <person name="Grossetete S."/>
            <person name="Guldener U."/>
            <person name="Henrissat B."/>
            <person name="Howlett B.J."/>
            <person name="Kodira C."/>
            <person name="Kretschmer M."/>
            <person name="Lappartient A."/>
            <person name="Leroch M."/>
            <person name="Levis C."/>
            <person name="Mauceli E."/>
            <person name="Neuveglise C."/>
            <person name="Oeser B."/>
            <person name="Pearson M."/>
            <person name="Poulain J."/>
            <person name="Poussereau N."/>
            <person name="Quesneville H."/>
            <person name="Rascle C."/>
            <person name="Schumacher J."/>
            <person name="Segurens B."/>
            <person name="Sexton A."/>
            <person name="Silva E."/>
            <person name="Sirven C."/>
            <person name="Soanes D.M."/>
            <person name="Talbot N.J."/>
            <person name="Templeton M."/>
            <person name="Yandava C."/>
            <person name="Yarden O."/>
            <person name="Zeng Q."/>
            <person name="Rollins J.A."/>
            <person name="Lebrun M.H."/>
            <person name="Dickman M."/>
        </authorList>
    </citation>
    <scope>NUCLEOTIDE SEQUENCE [LARGE SCALE GENOMIC DNA]</scope>
    <source>
        <strain evidence="2 3">B05.10</strain>
    </source>
</reference>
<name>A0A384JRG8_BOTFB</name>
<dbReference type="InterPro" id="IPR001279">
    <property type="entry name" value="Metallo-B-lactamas"/>
</dbReference>